<dbReference type="EMBL" id="AHHH01000020">
    <property type="protein sequence ID" value="ESU44552.1"/>
    <property type="molecule type" value="Genomic_DNA"/>
</dbReference>
<organism evidence="1 2">
    <name type="scientific">Giardia intestinalis</name>
    <name type="common">Giardia lamblia</name>
    <dbReference type="NCBI Taxonomy" id="5741"/>
    <lineage>
        <taxon>Eukaryota</taxon>
        <taxon>Metamonada</taxon>
        <taxon>Diplomonadida</taxon>
        <taxon>Hexamitidae</taxon>
        <taxon>Giardiinae</taxon>
        <taxon>Giardia</taxon>
    </lineage>
</organism>
<reference evidence="2" key="1">
    <citation type="submission" date="2012-02" db="EMBL/GenBank/DDBJ databases">
        <title>Genome sequencing of Giardia lamblia Genotypes A2 and B isolates (DH and GS) and comparative analysis with the genomes of Genotypes A1 and E (WB and Pig).</title>
        <authorList>
            <person name="Adam R."/>
            <person name="Dahlstrom E."/>
            <person name="Martens C."/>
            <person name="Bruno D."/>
            <person name="Barbian K."/>
            <person name="Porcella S.F."/>
            <person name="Nash T."/>
        </authorList>
    </citation>
    <scope>NUCLEOTIDE SEQUENCE</scope>
    <source>
        <strain evidence="2">GS</strain>
    </source>
</reference>
<evidence type="ECO:0000313" key="2">
    <source>
        <dbReference type="Proteomes" id="UP000018040"/>
    </source>
</evidence>
<reference evidence="1 2" key="2">
    <citation type="journal article" date="2013" name="Genome Biol. Evol.">
        <title>Genome sequencing of Giardia lamblia genotypes A2 and B isolates (DH and GS) and comparative analysis with the genomes of genotypes A1 and E (WB and Pig).</title>
        <authorList>
            <person name="Adam R.D."/>
            <person name="Dahlstrom E.W."/>
            <person name="Martens C.A."/>
            <person name="Bruno D.P."/>
            <person name="Barbian K.D."/>
            <person name="Ricklefs S.M."/>
            <person name="Hernandez M.M."/>
            <person name="Narla N.P."/>
            <person name="Patel R.B."/>
            <person name="Porcella S.F."/>
            <person name="Nash T.E."/>
        </authorList>
    </citation>
    <scope>NUCLEOTIDE SEQUENCE [LARGE SCALE GENOMIC DNA]</scope>
    <source>
        <strain evidence="1 2">GS</strain>
    </source>
</reference>
<comment type="caution">
    <text evidence="1">The sequence shown here is derived from an EMBL/GenBank/DDBJ whole genome shotgun (WGS) entry which is preliminary data.</text>
</comment>
<dbReference type="VEuPathDB" id="GiardiaDB:QR46_3171"/>
<dbReference type="VEuPathDB" id="GiardiaDB:DHA2_151664"/>
<evidence type="ECO:0000313" key="1">
    <source>
        <dbReference type="EMBL" id="ESU44552.1"/>
    </source>
</evidence>
<dbReference type="OrthoDB" id="10298430at2759"/>
<proteinExistence type="predicted"/>
<dbReference type="VEuPathDB" id="GiardiaDB:GL50803_0035332"/>
<accession>V6U1P7</accession>
<name>V6U1P7_GIAIN</name>
<sequence>MERIPKEAITAQRSLGKLMYFVYILRTKESLAVPYFKIQCLSAPLLTQLSRNATNRDLLRDICSHIFDIVLVGSSYPPVTVLPLGMPHVLHASDIREFGKAGILIHSVPAALQTESFTFPSEDAREGDTQSIIGTTSIRKDVTIPMLASLESLKLKILTDTQAQDTPIFPPIIRGYERALMAMNAEYLSEDISGDAAYDYPLLGNRRLAALIDAPLQHVVGDSQYVPASAAADRLFRRMDLFWATNYLCYDHLSVGDAALYHYVSGVQGRENTITNVLVLVRRIWAMDGDVLPSVFLDGELLVRSEQPANSLSVFLTGIILTLPISDPIICKGVQRLPLTFVINTDLQDDKLASLHIPLQGGLEDSLYPESCCEDQCVYLPCSWQSFIGGNSSECASISVCSCVLTDS</sequence>
<gene>
    <name evidence="1" type="ORF">GSB_150364</name>
</gene>
<protein>
    <submittedName>
        <fullName evidence="1">Dhm1p putative DNA strand exchange protein</fullName>
    </submittedName>
</protein>
<dbReference type="Proteomes" id="UP000018040">
    <property type="component" value="Unassembled WGS sequence"/>
</dbReference>
<dbReference type="AlphaFoldDB" id="V6U1P7"/>